<name>A0A1Z1M216_9FLOR</name>
<protein>
    <recommendedName>
        <fullName evidence="6">tRNA(Ile)-lysidine synthase, chloroplastic</fullName>
        <ecNumber evidence="6">6.3.4.19</ecNumber>
    </recommendedName>
    <alternativeName>
        <fullName evidence="6">tRNA(Ile)-2-lysyl-cytidine synthase</fullName>
    </alternativeName>
    <alternativeName>
        <fullName evidence="6">tRNA(Ile)-lysidine synthetase</fullName>
    </alternativeName>
</protein>
<dbReference type="InterPro" id="IPR014729">
    <property type="entry name" value="Rossmann-like_a/b/a_fold"/>
</dbReference>
<dbReference type="GO" id="GO:0006400">
    <property type="term" value="P:tRNA modification"/>
    <property type="evidence" value="ECO:0007669"/>
    <property type="project" value="UniProtKB-UniRule"/>
</dbReference>
<dbReference type="PANTHER" id="PTHR43033">
    <property type="entry name" value="TRNA(ILE)-LYSIDINE SYNTHASE-RELATED"/>
    <property type="match status" value="1"/>
</dbReference>
<comment type="subcellular location">
    <subcellularLocation>
        <location evidence="6">Plastid</location>
        <location evidence="6">Chloroplast</location>
    </subcellularLocation>
</comment>
<keyword evidence="8" id="KW-0150">Chloroplast</keyword>
<dbReference type="AlphaFoldDB" id="A0A1Z1M216"/>
<accession>A0A1Z1M216</accession>
<reference evidence="8" key="1">
    <citation type="journal article" date="2017" name="J. Phycol.">
        <title>Analysis of chloroplast genomes and a supermatrix inform reclassification of the Rhodomelaceae (Rhodophyta).</title>
        <authorList>
            <person name="Diaz-Tapia P."/>
            <person name="Maggs C.A."/>
            <person name="West J.A."/>
            <person name="Verbruggen H."/>
        </authorList>
    </citation>
    <scope>NUCLEOTIDE SEQUENCE</scope>
    <source>
        <strain evidence="8">HV3939</strain>
    </source>
</reference>
<feature type="domain" description="tRNA(Ile)-lysidine/2-thiocytidine synthase N-terminal" evidence="7">
    <location>
        <begin position="21"/>
        <end position="197"/>
    </location>
</feature>
<comment type="similarity">
    <text evidence="6">Belongs to the tRNA(Ile)-lysidine synthase family.</text>
</comment>
<evidence type="ECO:0000256" key="1">
    <source>
        <dbReference type="ARBA" id="ARBA00022598"/>
    </source>
</evidence>
<dbReference type="GeneID" id="33353225"/>
<keyword evidence="4 6" id="KW-0067">ATP-binding</keyword>
<dbReference type="InterPro" id="IPR012094">
    <property type="entry name" value="tRNA_Ile_lys_synt"/>
</dbReference>
<evidence type="ECO:0000256" key="2">
    <source>
        <dbReference type="ARBA" id="ARBA00022694"/>
    </source>
</evidence>
<dbReference type="GO" id="GO:0009507">
    <property type="term" value="C:chloroplast"/>
    <property type="evidence" value="ECO:0007669"/>
    <property type="project" value="UniProtKB-SubCell"/>
</dbReference>
<evidence type="ECO:0000259" key="7">
    <source>
        <dbReference type="Pfam" id="PF01171"/>
    </source>
</evidence>
<dbReference type="NCBIfam" id="TIGR02432">
    <property type="entry name" value="lysidine_TilS_N"/>
    <property type="match status" value="1"/>
</dbReference>
<dbReference type="Pfam" id="PF01171">
    <property type="entry name" value="ATP_bind_3"/>
    <property type="match status" value="1"/>
</dbReference>
<sequence>MNKNFKYVINYIIKKYKISSILIAISGGQDSIYLIKLIEILKNFFSFNKIEYIYIDHQWKIDSLKQIEHIINYFKFFQEKLSIYQIQRITLSENNSRIYRYHIILDHAIKNKYQAIITAHTQTDKFETFLLNLIRGTSLEGISSLTLHKKIHEQLHIIRPLIHENRNNINWYCRQFCLPIWSDISNYNYKIKRNRIRFELLPYLKKYFNLNIENNCNAFLTNCFYDNEYIKQNIIKIYNYILHTKYIAINILYINKQHLSIQTRILQLFIYHNFYISINKNMLIKLIHILNKKYSHEIIEWKYFEFKVKYIWLYIRLKI</sequence>
<dbReference type="PANTHER" id="PTHR43033:SF1">
    <property type="entry name" value="TRNA(ILE)-LYSIDINE SYNTHASE-RELATED"/>
    <property type="match status" value="1"/>
</dbReference>
<feature type="binding site" evidence="6">
    <location>
        <begin position="26"/>
        <end position="31"/>
    </location>
    <ligand>
        <name>ATP</name>
        <dbReference type="ChEBI" id="CHEBI:30616"/>
    </ligand>
</feature>
<comment type="domain">
    <text evidence="6">The N-terminal region contains the highly conserved SGGXDS motif, predicted to be a P-loop motif involved in ATP binding.</text>
</comment>
<dbReference type="GO" id="GO:0005524">
    <property type="term" value="F:ATP binding"/>
    <property type="evidence" value="ECO:0007669"/>
    <property type="project" value="UniProtKB-UniRule"/>
</dbReference>
<comment type="function">
    <text evidence="6">Ligates lysine onto the cytidine present at position 34 of the AUA codon-specific tRNA(Ile) that contains the anticodon CAU, in an ATP-dependent manner. Cytidine is converted to lysidine, thus changing the amino acid specificity of the tRNA from methionine to isoleucine.</text>
</comment>
<keyword evidence="8" id="KW-0934">Plastid</keyword>
<keyword evidence="1 6" id="KW-0436">Ligase</keyword>
<dbReference type="EMBL" id="MF101411">
    <property type="protein sequence ID" value="ARW59942.1"/>
    <property type="molecule type" value="Genomic_DNA"/>
</dbReference>
<evidence type="ECO:0000256" key="6">
    <source>
        <dbReference type="HAMAP-Rule" id="MF_01161"/>
    </source>
</evidence>
<proteinExistence type="inferred from homology"/>
<organism evidence="8">
    <name type="scientific">Acrosorium ciliolatum</name>
    <dbReference type="NCBI Taxonomy" id="1550622"/>
    <lineage>
        <taxon>Eukaryota</taxon>
        <taxon>Rhodophyta</taxon>
        <taxon>Florideophyceae</taxon>
        <taxon>Rhodymeniophycidae</taxon>
        <taxon>Ceramiales</taxon>
        <taxon>Delesseriaceae</taxon>
        <taxon>Acrosorium</taxon>
    </lineage>
</organism>
<evidence type="ECO:0000256" key="5">
    <source>
        <dbReference type="ARBA" id="ARBA00048539"/>
    </source>
</evidence>
<evidence type="ECO:0000313" key="8">
    <source>
        <dbReference type="EMBL" id="ARW59942.1"/>
    </source>
</evidence>
<keyword evidence="2 6" id="KW-0819">tRNA processing</keyword>
<dbReference type="SUPFAM" id="SSF52402">
    <property type="entry name" value="Adenine nucleotide alpha hydrolases-like"/>
    <property type="match status" value="1"/>
</dbReference>
<dbReference type="HAMAP" id="MF_01161">
    <property type="entry name" value="tRNA_Ile_lys_synt"/>
    <property type="match status" value="1"/>
</dbReference>
<comment type="catalytic activity">
    <reaction evidence="5 6">
        <text>cytidine(34) in tRNA(Ile2) + L-lysine + ATP = lysidine(34) in tRNA(Ile2) + AMP + diphosphate + H(+)</text>
        <dbReference type="Rhea" id="RHEA:43744"/>
        <dbReference type="Rhea" id="RHEA-COMP:10625"/>
        <dbReference type="Rhea" id="RHEA-COMP:10670"/>
        <dbReference type="ChEBI" id="CHEBI:15378"/>
        <dbReference type="ChEBI" id="CHEBI:30616"/>
        <dbReference type="ChEBI" id="CHEBI:32551"/>
        <dbReference type="ChEBI" id="CHEBI:33019"/>
        <dbReference type="ChEBI" id="CHEBI:82748"/>
        <dbReference type="ChEBI" id="CHEBI:83665"/>
        <dbReference type="ChEBI" id="CHEBI:456215"/>
        <dbReference type="EC" id="6.3.4.19"/>
    </reaction>
</comment>
<dbReference type="InterPro" id="IPR011063">
    <property type="entry name" value="TilS/TtcA_N"/>
</dbReference>
<dbReference type="InterPro" id="IPR012795">
    <property type="entry name" value="tRNA_Ile_lys_synt_N"/>
</dbReference>
<dbReference type="Gene3D" id="3.40.50.620">
    <property type="entry name" value="HUPs"/>
    <property type="match status" value="1"/>
</dbReference>
<keyword evidence="3 6" id="KW-0547">Nucleotide-binding</keyword>
<evidence type="ECO:0000256" key="3">
    <source>
        <dbReference type="ARBA" id="ARBA00022741"/>
    </source>
</evidence>
<dbReference type="GO" id="GO:0032267">
    <property type="term" value="F:tRNA(Ile)-lysidine synthase activity"/>
    <property type="evidence" value="ECO:0007669"/>
    <property type="project" value="UniProtKB-EC"/>
</dbReference>
<dbReference type="SUPFAM" id="SSF82829">
    <property type="entry name" value="MesJ substrate recognition domain-like"/>
    <property type="match status" value="1"/>
</dbReference>
<dbReference type="EC" id="6.3.4.19" evidence="6"/>
<dbReference type="RefSeq" id="YP_009391798.1">
    <property type="nucleotide sequence ID" value="NC_035260.1"/>
</dbReference>
<dbReference type="CDD" id="cd01992">
    <property type="entry name" value="TilS_N"/>
    <property type="match status" value="1"/>
</dbReference>
<geneLocation type="chloroplast" evidence="8"/>
<gene>
    <name evidence="6 8" type="primary">tilS</name>
</gene>
<evidence type="ECO:0000256" key="4">
    <source>
        <dbReference type="ARBA" id="ARBA00022840"/>
    </source>
</evidence>